<sequence>MSVLPGGTPSRLAFLNAAGRQESFVLPQCKLSGMDKEEGPRVQPDYWWHSSIEGVVLVPMFAKKFPNQMMVIMKFSDEPNNRLYVWCMRSVE</sequence>
<dbReference type="AlphaFoldDB" id="A0AAV7TCJ1"/>
<name>A0AAV7TCJ1_PLEWA</name>
<comment type="caution">
    <text evidence="1">The sequence shown here is derived from an EMBL/GenBank/DDBJ whole genome shotgun (WGS) entry which is preliminary data.</text>
</comment>
<evidence type="ECO:0000313" key="1">
    <source>
        <dbReference type="EMBL" id="KAJ1174006.1"/>
    </source>
</evidence>
<accession>A0AAV7TCJ1</accession>
<reference evidence="1" key="1">
    <citation type="journal article" date="2022" name="bioRxiv">
        <title>Sequencing and chromosome-scale assembly of the giantPleurodeles waltlgenome.</title>
        <authorList>
            <person name="Brown T."/>
            <person name="Elewa A."/>
            <person name="Iarovenko S."/>
            <person name="Subramanian E."/>
            <person name="Araus A.J."/>
            <person name="Petzold A."/>
            <person name="Susuki M."/>
            <person name="Suzuki K.-i.T."/>
            <person name="Hayashi T."/>
            <person name="Toyoda A."/>
            <person name="Oliveira C."/>
            <person name="Osipova E."/>
            <person name="Leigh N.D."/>
            <person name="Simon A."/>
            <person name="Yun M.H."/>
        </authorList>
    </citation>
    <scope>NUCLEOTIDE SEQUENCE</scope>
    <source>
        <strain evidence="1">20211129_DDA</strain>
        <tissue evidence="1">Liver</tissue>
    </source>
</reference>
<gene>
    <name evidence="1" type="ORF">NDU88_005830</name>
</gene>
<organism evidence="1 2">
    <name type="scientific">Pleurodeles waltl</name>
    <name type="common">Iberian ribbed newt</name>
    <dbReference type="NCBI Taxonomy" id="8319"/>
    <lineage>
        <taxon>Eukaryota</taxon>
        <taxon>Metazoa</taxon>
        <taxon>Chordata</taxon>
        <taxon>Craniata</taxon>
        <taxon>Vertebrata</taxon>
        <taxon>Euteleostomi</taxon>
        <taxon>Amphibia</taxon>
        <taxon>Batrachia</taxon>
        <taxon>Caudata</taxon>
        <taxon>Salamandroidea</taxon>
        <taxon>Salamandridae</taxon>
        <taxon>Pleurodelinae</taxon>
        <taxon>Pleurodeles</taxon>
    </lineage>
</organism>
<keyword evidence="2" id="KW-1185">Reference proteome</keyword>
<dbReference type="EMBL" id="JANPWB010000007">
    <property type="protein sequence ID" value="KAJ1174006.1"/>
    <property type="molecule type" value="Genomic_DNA"/>
</dbReference>
<proteinExistence type="predicted"/>
<dbReference type="Proteomes" id="UP001066276">
    <property type="component" value="Chromosome 4_1"/>
</dbReference>
<evidence type="ECO:0000313" key="2">
    <source>
        <dbReference type="Proteomes" id="UP001066276"/>
    </source>
</evidence>
<protein>
    <submittedName>
        <fullName evidence="1">Uncharacterized protein</fullName>
    </submittedName>
</protein>